<dbReference type="PANTHER" id="PTHR11937">
    <property type="entry name" value="ACTIN"/>
    <property type="match status" value="1"/>
</dbReference>
<dbReference type="OrthoDB" id="74201at2759"/>
<dbReference type="STRING" id="1684307.A0A316U547"/>
<comment type="similarity">
    <text evidence="1">Belongs to the actin family.</text>
</comment>
<proteinExistence type="inferred from homology"/>
<dbReference type="RefSeq" id="XP_025346731.1">
    <property type="nucleotide sequence ID" value="XM_025492963.1"/>
</dbReference>
<dbReference type="Proteomes" id="UP000245942">
    <property type="component" value="Unassembled WGS sequence"/>
</dbReference>
<dbReference type="InterPro" id="IPR043129">
    <property type="entry name" value="ATPase_NBD"/>
</dbReference>
<dbReference type="InterPro" id="IPR004000">
    <property type="entry name" value="Actin"/>
</dbReference>
<dbReference type="SUPFAM" id="SSF53067">
    <property type="entry name" value="Actin-like ATPase domain"/>
    <property type="match status" value="2"/>
</dbReference>
<sequence>MAREARTVVIAHGSHTIRAGFGIHEPLRLPSVELSAQVGLRSSHIQALRAHNAKIASLNGSSADVTDGSDPYLSPVKPSDYLVGHFLEDALQHPEGYQDDPVHAFWPMVGGKIRDWGGMQAIWYHLLFFSLPVIRSTNQSVTLLSLPPQAIDRNTSAQIHKIFFEELNCPALCVVDSSLVSTFAVGQLGACVVDVGWSGSSAACVLDALPVLGSNVRCEVGLRECIAYLAFQLGQDRRLVQTLLTTPEGAASTSAASSSDKETQLLLALAEELFKQGEVSLGEGDDGLQATNANVDDEGNFDVLGALTSGKEKEAIAAQEKKNRALIEEGKEPEKIQMPAEIAANGNTSAGASDVNGFLTFQFRETPLRIPKSPLDKAVTPLTEPSVLASVDSRFLTLASPPSLSSEDSIPSAPAQVDWASIPSLPEVISSSINSILEAERRAPLWELLVITGQPTRVLRGLTTYIVSSLSKFIASSSAANGNGGAGGMMAANGGGIGGVDDVGAGLAFNGQQVSNARALKTPDYFVEFKDRTDLAPFLGATIYAKLVFADSQAKGYTLKSAYIERGPTVAFQVLPSDK</sequence>
<accession>A0A316U547</accession>
<evidence type="ECO:0000313" key="2">
    <source>
        <dbReference type="EMBL" id="PWN19571.1"/>
    </source>
</evidence>
<name>A0A316U547_9BASI</name>
<dbReference type="Gene3D" id="3.30.420.40">
    <property type="match status" value="2"/>
</dbReference>
<dbReference type="Pfam" id="PF00022">
    <property type="entry name" value="Actin"/>
    <property type="match status" value="1"/>
</dbReference>
<dbReference type="SMART" id="SM00268">
    <property type="entry name" value="ACTIN"/>
    <property type="match status" value="1"/>
</dbReference>
<evidence type="ECO:0000256" key="1">
    <source>
        <dbReference type="RuleBase" id="RU000487"/>
    </source>
</evidence>
<keyword evidence="3" id="KW-1185">Reference proteome</keyword>
<evidence type="ECO:0008006" key="4">
    <source>
        <dbReference type="Google" id="ProtNLM"/>
    </source>
</evidence>
<dbReference type="GeneID" id="37014697"/>
<protein>
    <recommendedName>
        <fullName evidence="4">Actin-like ATPase domain-containing protein</fullName>
    </recommendedName>
</protein>
<dbReference type="AlphaFoldDB" id="A0A316U547"/>
<organism evidence="2 3">
    <name type="scientific">Pseudomicrostroma glucosiphilum</name>
    <dbReference type="NCBI Taxonomy" id="1684307"/>
    <lineage>
        <taxon>Eukaryota</taxon>
        <taxon>Fungi</taxon>
        <taxon>Dikarya</taxon>
        <taxon>Basidiomycota</taxon>
        <taxon>Ustilaginomycotina</taxon>
        <taxon>Exobasidiomycetes</taxon>
        <taxon>Microstromatales</taxon>
        <taxon>Microstromatales incertae sedis</taxon>
        <taxon>Pseudomicrostroma</taxon>
    </lineage>
</organism>
<dbReference type="EMBL" id="KZ819331">
    <property type="protein sequence ID" value="PWN19571.1"/>
    <property type="molecule type" value="Genomic_DNA"/>
</dbReference>
<reference evidence="2 3" key="1">
    <citation type="journal article" date="2018" name="Mol. Biol. Evol.">
        <title>Broad Genomic Sampling Reveals a Smut Pathogenic Ancestry of the Fungal Clade Ustilaginomycotina.</title>
        <authorList>
            <person name="Kijpornyongpan T."/>
            <person name="Mondo S.J."/>
            <person name="Barry K."/>
            <person name="Sandor L."/>
            <person name="Lee J."/>
            <person name="Lipzen A."/>
            <person name="Pangilinan J."/>
            <person name="LaButti K."/>
            <person name="Hainaut M."/>
            <person name="Henrissat B."/>
            <person name="Grigoriev I.V."/>
            <person name="Spatafora J.W."/>
            <person name="Aime M.C."/>
        </authorList>
    </citation>
    <scope>NUCLEOTIDE SEQUENCE [LARGE SCALE GENOMIC DNA]</scope>
    <source>
        <strain evidence="2 3">MCA 4718</strain>
    </source>
</reference>
<evidence type="ECO:0000313" key="3">
    <source>
        <dbReference type="Proteomes" id="UP000245942"/>
    </source>
</evidence>
<gene>
    <name evidence="2" type="ORF">BCV69DRAFT_284205</name>
</gene>